<dbReference type="EC" id="1.3.1.76" evidence="3"/>
<dbReference type="InterPro" id="IPR035996">
    <property type="entry name" value="4pyrrol_Methylase_sf"/>
</dbReference>
<feature type="domain" description="Sirohaem synthase dimerisation" evidence="9">
    <location>
        <begin position="170"/>
        <end position="204"/>
    </location>
</feature>
<dbReference type="InterPro" id="IPR000878">
    <property type="entry name" value="4pyrrol_Mease"/>
</dbReference>
<dbReference type="PANTHER" id="PTHR35330">
    <property type="entry name" value="SIROHEME BIOSYNTHESIS PROTEIN MET8"/>
    <property type="match status" value="1"/>
</dbReference>
<dbReference type="SUPFAM" id="SSF53790">
    <property type="entry name" value="Tetrapyrrole methylase"/>
    <property type="match status" value="1"/>
</dbReference>
<evidence type="ECO:0000313" key="10">
    <source>
        <dbReference type="EMBL" id="QRF51149.1"/>
    </source>
</evidence>
<keyword evidence="5" id="KW-0520">NAD</keyword>
<evidence type="ECO:0000256" key="4">
    <source>
        <dbReference type="ARBA" id="ARBA00023002"/>
    </source>
</evidence>
<dbReference type="Gene3D" id="3.40.50.720">
    <property type="entry name" value="NAD(P)-binding Rossmann-like Domain"/>
    <property type="match status" value="1"/>
</dbReference>
<dbReference type="EMBL" id="CP032405">
    <property type="protein sequence ID" value="QRF51149.1"/>
    <property type="molecule type" value="Genomic_DNA"/>
</dbReference>
<evidence type="ECO:0000256" key="2">
    <source>
        <dbReference type="ARBA" id="ARBA00005879"/>
    </source>
</evidence>
<dbReference type="InterPro" id="IPR014777">
    <property type="entry name" value="4pyrrole_Mease_sub1"/>
</dbReference>
<accession>A0ABX7ES42</accession>
<evidence type="ECO:0000259" key="9">
    <source>
        <dbReference type="Pfam" id="PF10414"/>
    </source>
</evidence>
<feature type="domain" description="Tetrapyrrole methylase" evidence="8">
    <location>
        <begin position="236"/>
        <end position="349"/>
    </location>
</feature>
<comment type="pathway">
    <text evidence="1">Porphyrin-containing compound metabolism; siroheme biosynthesis; sirohydrochlorin from precorrin-2: step 1/1.</text>
</comment>
<dbReference type="Gene3D" id="3.40.1010.10">
    <property type="entry name" value="Cobalt-precorrin-4 Transmethylase, Domain 1"/>
    <property type="match status" value="1"/>
</dbReference>
<keyword evidence="6" id="KW-0627">Porphyrin biosynthesis</keyword>
<protein>
    <recommendedName>
        <fullName evidence="3">precorrin-2 dehydrogenase</fullName>
        <ecNumber evidence="3">1.3.1.76</ecNumber>
    </recommendedName>
</protein>
<keyword evidence="4" id="KW-0560">Oxidoreductase</keyword>
<organism evidence="10 11">
    <name type="scientific">Rhizobium rosettiformans</name>
    <dbReference type="NCBI Taxonomy" id="1368430"/>
    <lineage>
        <taxon>Bacteria</taxon>
        <taxon>Pseudomonadati</taxon>
        <taxon>Pseudomonadota</taxon>
        <taxon>Alphaproteobacteria</taxon>
        <taxon>Hyphomicrobiales</taxon>
        <taxon>Rhizobiaceae</taxon>
        <taxon>Rhizobium/Agrobacterium group</taxon>
        <taxon>Rhizobium</taxon>
    </lineage>
</organism>
<dbReference type="InterPro" id="IPR003043">
    <property type="entry name" value="Uropor_MeTrfase_CS"/>
</dbReference>
<evidence type="ECO:0000256" key="6">
    <source>
        <dbReference type="ARBA" id="ARBA00023244"/>
    </source>
</evidence>
<dbReference type="Pfam" id="PF13241">
    <property type="entry name" value="NAD_binding_7"/>
    <property type="match status" value="1"/>
</dbReference>
<evidence type="ECO:0000256" key="5">
    <source>
        <dbReference type="ARBA" id="ARBA00023027"/>
    </source>
</evidence>
<evidence type="ECO:0000259" key="8">
    <source>
        <dbReference type="Pfam" id="PF00590"/>
    </source>
</evidence>
<dbReference type="PROSITE" id="PS00839">
    <property type="entry name" value="SUMT_1"/>
    <property type="match status" value="1"/>
</dbReference>
<evidence type="ECO:0000256" key="1">
    <source>
        <dbReference type="ARBA" id="ARBA00005010"/>
    </source>
</evidence>
<evidence type="ECO:0000256" key="3">
    <source>
        <dbReference type="ARBA" id="ARBA00012400"/>
    </source>
</evidence>
<evidence type="ECO:0000256" key="7">
    <source>
        <dbReference type="ARBA" id="ARBA00047561"/>
    </source>
</evidence>
<name>A0ABX7ES42_9HYPH</name>
<proteinExistence type="inferred from homology"/>
<dbReference type="Pfam" id="PF00590">
    <property type="entry name" value="TP_methylase"/>
    <property type="match status" value="1"/>
</dbReference>
<comment type="catalytic activity">
    <reaction evidence="7">
        <text>precorrin-2 + NAD(+) = sirohydrochlorin + NADH + 2 H(+)</text>
        <dbReference type="Rhea" id="RHEA:15613"/>
        <dbReference type="ChEBI" id="CHEBI:15378"/>
        <dbReference type="ChEBI" id="CHEBI:57540"/>
        <dbReference type="ChEBI" id="CHEBI:57945"/>
        <dbReference type="ChEBI" id="CHEBI:58351"/>
        <dbReference type="ChEBI" id="CHEBI:58827"/>
        <dbReference type="EC" id="1.3.1.76"/>
    </reaction>
</comment>
<evidence type="ECO:0000313" key="11">
    <source>
        <dbReference type="Proteomes" id="UP000596351"/>
    </source>
</evidence>
<dbReference type="InterPro" id="IPR006367">
    <property type="entry name" value="Sirohaem_synthase_N"/>
</dbReference>
<dbReference type="PANTHER" id="PTHR35330:SF1">
    <property type="entry name" value="SIROHEME BIOSYNTHESIS PROTEIN MET8"/>
    <property type="match status" value="1"/>
</dbReference>
<dbReference type="Gene3D" id="3.30.160.110">
    <property type="entry name" value="Siroheme synthase, domain 2"/>
    <property type="match status" value="1"/>
</dbReference>
<dbReference type="InterPro" id="IPR036291">
    <property type="entry name" value="NAD(P)-bd_dom_sf"/>
</dbReference>
<comment type="similarity">
    <text evidence="2">Belongs to the precorrin methyltransferase family.</text>
</comment>
<dbReference type="Pfam" id="PF10414">
    <property type="entry name" value="CysG_dimeriser"/>
    <property type="match status" value="1"/>
</dbReference>
<reference evidence="10 11" key="1">
    <citation type="submission" date="2018-09" db="EMBL/GenBank/DDBJ databases">
        <title>Rhizobium sp. MAE2-X.</title>
        <authorList>
            <person name="Lee Y."/>
            <person name="Jeon C.O."/>
        </authorList>
    </citation>
    <scope>NUCLEOTIDE SEQUENCE [LARGE SCALE GENOMIC DNA]</scope>
    <source>
        <strain evidence="10 11">MAE2-X</strain>
    </source>
</reference>
<dbReference type="InterPro" id="IPR019478">
    <property type="entry name" value="Sirohaem_synthase_dimer_dom"/>
</dbReference>
<gene>
    <name evidence="10" type="ORF">D4A92_06715</name>
</gene>
<dbReference type="SUPFAM" id="SSF51735">
    <property type="entry name" value="NAD(P)-binding Rossmann-fold domains"/>
    <property type="match status" value="1"/>
</dbReference>
<dbReference type="InterPro" id="IPR028161">
    <property type="entry name" value="Met8-like"/>
</dbReference>
<keyword evidence="11" id="KW-1185">Reference proteome</keyword>
<sequence length="375" mass="40224">MRNRSSQRSDPAARIEPLAKLPLFFDLQGKRALVAGGTDAAAWKAELLAACGARVEVFAAAGTVGDVMAELARAEKVTIRDTPWHIGVFAGASMAIADCDTDDEARAFACAARAAGVPFNVIDKPAFCQFQFGSIVNRSPVILAISTDGAAPILAQAIRRRVETLLPPSLKGWAALAQGLRDTVNLHLAPGPRRRAFWERFVDRCFSSARPPGETDRQAVVTDMDQLCHMEVSGSVALVGSGPGDAEMLTLKAVRTLQAADIILFDESVSQDVLELARREAKRMLVSSVVARDDTVGAVNLHDTIVGMARNGKRVVLLRAGYDGQSEQGMMDFGVYRRHGIQCELVQGIAGHSAEISLVDLCYIGCEGLIAQRLV</sequence>
<dbReference type="Proteomes" id="UP000596351">
    <property type="component" value="Chromosome"/>
</dbReference>
<dbReference type="RefSeq" id="WP_203018899.1">
    <property type="nucleotide sequence ID" value="NZ_CP032405.1"/>
</dbReference>
<dbReference type="SUPFAM" id="SSF75615">
    <property type="entry name" value="Siroheme synthase middle domains-like"/>
    <property type="match status" value="1"/>
</dbReference>
<dbReference type="NCBIfam" id="TIGR01470">
    <property type="entry name" value="cysG_Nterm"/>
    <property type="match status" value="1"/>
</dbReference>